<dbReference type="PANTHER" id="PTHR13237:SF9">
    <property type="entry name" value="NEUROGUIDIN"/>
    <property type="match status" value="1"/>
</dbReference>
<feature type="compositionally biased region" description="Basic and acidic residues" evidence="1">
    <location>
        <begin position="119"/>
        <end position="128"/>
    </location>
</feature>
<dbReference type="Pfam" id="PF04000">
    <property type="entry name" value="Sas10_Utp3"/>
    <property type="match status" value="1"/>
</dbReference>
<feature type="compositionally biased region" description="Basic and acidic residues" evidence="1">
    <location>
        <begin position="276"/>
        <end position="294"/>
    </location>
</feature>
<dbReference type="GO" id="GO:0032040">
    <property type="term" value="C:small-subunit processome"/>
    <property type="evidence" value="ECO:0007669"/>
    <property type="project" value="TreeGrafter"/>
</dbReference>
<evidence type="ECO:0000256" key="1">
    <source>
        <dbReference type="SAM" id="MobiDB-lite"/>
    </source>
</evidence>
<protein>
    <recommendedName>
        <fullName evidence="4">Sas10 C-terminal domain-containing protein</fullName>
    </recommendedName>
</protein>
<dbReference type="EMBL" id="WUBL01000265">
    <property type="protein sequence ID" value="KAF2962845.1"/>
    <property type="molecule type" value="Genomic_DNA"/>
</dbReference>
<dbReference type="FunCoup" id="A0A7C8IKU3">
    <property type="interactions" value="1036"/>
</dbReference>
<reference evidence="2 3" key="1">
    <citation type="submission" date="2019-12" db="EMBL/GenBank/DDBJ databases">
        <title>Draft genome sequence of the ascomycete Xylaria multiplex DSM 110363.</title>
        <authorList>
            <person name="Buettner E."/>
            <person name="Kellner H."/>
        </authorList>
    </citation>
    <scope>NUCLEOTIDE SEQUENCE [LARGE SCALE GENOMIC DNA]</scope>
    <source>
        <strain evidence="2 3">DSM 110363</strain>
    </source>
</reference>
<keyword evidence="3" id="KW-1185">Reference proteome</keyword>
<dbReference type="GO" id="GO:0000462">
    <property type="term" value="P:maturation of SSU-rRNA from tricistronic rRNA transcript (SSU-rRNA, 5.8S rRNA, LSU-rRNA)"/>
    <property type="evidence" value="ECO:0007669"/>
    <property type="project" value="TreeGrafter"/>
</dbReference>
<feature type="compositionally biased region" description="Basic and acidic residues" evidence="1">
    <location>
        <begin position="302"/>
        <end position="343"/>
    </location>
</feature>
<feature type="compositionally biased region" description="Basic and acidic residues" evidence="1">
    <location>
        <begin position="154"/>
        <end position="168"/>
    </location>
</feature>
<dbReference type="OrthoDB" id="203440at2759"/>
<proteinExistence type="predicted"/>
<name>A0A7C8IKU3_9PEZI</name>
<feature type="region of interest" description="Disordered" evidence="1">
    <location>
        <begin position="236"/>
        <end position="378"/>
    </location>
</feature>
<feature type="region of interest" description="Disordered" evidence="1">
    <location>
        <begin position="193"/>
        <end position="221"/>
    </location>
</feature>
<organism evidence="2 3">
    <name type="scientific">Xylaria multiplex</name>
    <dbReference type="NCBI Taxonomy" id="323545"/>
    <lineage>
        <taxon>Eukaryota</taxon>
        <taxon>Fungi</taxon>
        <taxon>Dikarya</taxon>
        <taxon>Ascomycota</taxon>
        <taxon>Pezizomycotina</taxon>
        <taxon>Sordariomycetes</taxon>
        <taxon>Xylariomycetidae</taxon>
        <taxon>Xylariales</taxon>
        <taxon>Xylariaceae</taxon>
        <taxon>Xylaria</taxon>
    </lineage>
</organism>
<accession>A0A7C8IKU3</accession>
<sequence length="378" mass="42139">MATTIALPALLDSLTNSLSSAIEATPKLAGIDETENGVSLLDVKNELLLSYLQNLVFLILIKIRNSKSDHAGLSENSTELSDTVVKKLVELRLYLDKGVRPLEERLRFQLDKIIRAADDADRKEKMEQEAEDAASQSESESDKASDDDDDDEAGRDPGNKARSREDTKLGPSFSNFAAPVSVGMAAAAQDKTGVYRPPKITPTVMPTTEGRERKERRPMKSATMNEYIADELSTAPSALPSVGSNVMFGGRKMKTASERDEEQRRREFEETNFVRLPKENKKQRAEKSKQERRSAKMSFGGEEWRDLGEGVDRINKLTRQKEGGRSTKALLEKSRKRGRDTIDSGRGSGLSADTREIGERFNKKLKVMEGGRRDRGKR</sequence>
<dbReference type="InterPro" id="IPR007146">
    <property type="entry name" value="Sas10/Utp3/C1D"/>
</dbReference>
<evidence type="ECO:0000313" key="3">
    <source>
        <dbReference type="Proteomes" id="UP000481858"/>
    </source>
</evidence>
<evidence type="ECO:0000313" key="2">
    <source>
        <dbReference type="EMBL" id="KAF2962845.1"/>
    </source>
</evidence>
<dbReference type="PANTHER" id="PTHR13237">
    <property type="entry name" value="SOMETHING ABOUT SILENCING PROTEIN 10-RELATED"/>
    <property type="match status" value="1"/>
</dbReference>
<comment type="caution">
    <text evidence="2">The sequence shown here is derived from an EMBL/GenBank/DDBJ whole genome shotgun (WGS) entry which is preliminary data.</text>
</comment>
<dbReference type="AlphaFoldDB" id="A0A7C8IKU3"/>
<dbReference type="Proteomes" id="UP000481858">
    <property type="component" value="Unassembled WGS sequence"/>
</dbReference>
<feature type="compositionally biased region" description="Basic and acidic residues" evidence="1">
    <location>
        <begin position="353"/>
        <end position="378"/>
    </location>
</feature>
<evidence type="ECO:0008006" key="4">
    <source>
        <dbReference type="Google" id="ProtNLM"/>
    </source>
</evidence>
<feature type="compositionally biased region" description="Basic and acidic residues" evidence="1">
    <location>
        <begin position="255"/>
        <end position="269"/>
    </location>
</feature>
<feature type="region of interest" description="Disordered" evidence="1">
    <location>
        <begin position="119"/>
        <end position="174"/>
    </location>
</feature>
<gene>
    <name evidence="2" type="ORF">GQX73_g10727</name>
</gene>
<dbReference type="InParanoid" id="A0A7C8IKU3"/>